<dbReference type="OrthoDB" id="2435397at2759"/>
<organism evidence="2 3">
    <name type="scientific">Dentiscutata erythropus</name>
    <dbReference type="NCBI Taxonomy" id="1348616"/>
    <lineage>
        <taxon>Eukaryota</taxon>
        <taxon>Fungi</taxon>
        <taxon>Fungi incertae sedis</taxon>
        <taxon>Mucoromycota</taxon>
        <taxon>Glomeromycotina</taxon>
        <taxon>Glomeromycetes</taxon>
        <taxon>Diversisporales</taxon>
        <taxon>Gigasporaceae</taxon>
        <taxon>Dentiscutata</taxon>
    </lineage>
</organism>
<dbReference type="InterPro" id="IPR007499">
    <property type="entry name" value="ERF_bacteria_virus"/>
</dbReference>
<gene>
    <name evidence="2" type="ORF">DERYTH_LOCUS24707</name>
</gene>
<evidence type="ECO:0000256" key="1">
    <source>
        <dbReference type="SAM" id="MobiDB-lite"/>
    </source>
</evidence>
<proteinExistence type="predicted"/>
<dbReference type="AlphaFoldDB" id="A0A9N9K426"/>
<feature type="region of interest" description="Disordered" evidence="1">
    <location>
        <begin position="123"/>
        <end position="146"/>
    </location>
</feature>
<sequence length="209" mass="24488">MNAKLSKEKDQKTSNDLNIHQKLHLIQSQIKELIRTEENKFQKYKFFNELQVLNLLKPLLEKYHLIILLSDDETKEFSCEQVGNMYLVKYGLNQDPAKAKGSAETYATKYFLSKLFLMPVKDEGDPDYSPGEEKREEATKLPPRQTITTQQVESLINLFRQKTADNKERQTKFLEELDKILEKKGIKEKTTSGNFRERLNSLTPLDYQH</sequence>
<feature type="region of interest" description="Disordered" evidence="1">
    <location>
        <begin position="190"/>
        <end position="209"/>
    </location>
</feature>
<evidence type="ECO:0000313" key="3">
    <source>
        <dbReference type="Proteomes" id="UP000789405"/>
    </source>
</evidence>
<dbReference type="Pfam" id="PF04404">
    <property type="entry name" value="ERF"/>
    <property type="match status" value="1"/>
</dbReference>
<protein>
    <submittedName>
        <fullName evidence="2">8901_t:CDS:1</fullName>
    </submittedName>
</protein>
<reference evidence="2" key="1">
    <citation type="submission" date="2021-06" db="EMBL/GenBank/DDBJ databases">
        <authorList>
            <person name="Kallberg Y."/>
            <person name="Tangrot J."/>
            <person name="Rosling A."/>
        </authorList>
    </citation>
    <scope>NUCLEOTIDE SEQUENCE</scope>
    <source>
        <strain evidence="2">MA453B</strain>
    </source>
</reference>
<keyword evidence="3" id="KW-1185">Reference proteome</keyword>
<accession>A0A9N9K426</accession>
<feature type="compositionally biased region" description="Basic and acidic residues" evidence="1">
    <location>
        <begin position="190"/>
        <end position="199"/>
    </location>
</feature>
<dbReference type="EMBL" id="CAJVPY010042727">
    <property type="protein sequence ID" value="CAG8807572.1"/>
    <property type="molecule type" value="Genomic_DNA"/>
</dbReference>
<comment type="caution">
    <text evidence="2">The sequence shown here is derived from an EMBL/GenBank/DDBJ whole genome shotgun (WGS) entry which is preliminary data.</text>
</comment>
<feature type="non-terminal residue" evidence="2">
    <location>
        <position position="209"/>
    </location>
</feature>
<dbReference type="Proteomes" id="UP000789405">
    <property type="component" value="Unassembled WGS sequence"/>
</dbReference>
<evidence type="ECO:0000313" key="2">
    <source>
        <dbReference type="EMBL" id="CAG8807572.1"/>
    </source>
</evidence>
<name>A0A9N9K426_9GLOM</name>